<evidence type="ECO:0000313" key="7">
    <source>
        <dbReference type="Proteomes" id="UP000559027"/>
    </source>
</evidence>
<comment type="similarity">
    <text evidence="1 3">Belongs to the 5'-nucleotidase family.</text>
</comment>
<evidence type="ECO:0000259" key="5">
    <source>
        <dbReference type="Pfam" id="PF02872"/>
    </source>
</evidence>
<dbReference type="Pfam" id="PF02872">
    <property type="entry name" value="5_nucleotid_C"/>
    <property type="match status" value="1"/>
</dbReference>
<dbReference type="PANTHER" id="PTHR11575">
    <property type="entry name" value="5'-NUCLEOTIDASE-RELATED"/>
    <property type="match status" value="1"/>
</dbReference>
<dbReference type="GO" id="GO:0016787">
    <property type="term" value="F:hydrolase activity"/>
    <property type="evidence" value="ECO:0007669"/>
    <property type="project" value="UniProtKB-KW"/>
</dbReference>
<evidence type="ECO:0000256" key="1">
    <source>
        <dbReference type="ARBA" id="ARBA00006654"/>
    </source>
</evidence>
<evidence type="ECO:0008006" key="8">
    <source>
        <dbReference type="Google" id="ProtNLM"/>
    </source>
</evidence>
<dbReference type="EMBL" id="JAACJO010000005">
    <property type="protein sequence ID" value="KAF5358493.1"/>
    <property type="molecule type" value="Genomic_DNA"/>
</dbReference>
<dbReference type="Gene3D" id="3.60.21.10">
    <property type="match status" value="1"/>
</dbReference>
<dbReference type="PANTHER" id="PTHR11575:SF48">
    <property type="entry name" value="5'-NUCLEOTIDASE"/>
    <property type="match status" value="1"/>
</dbReference>
<accession>A0A8H5LIP1</accession>
<proteinExistence type="inferred from homology"/>
<dbReference type="InterPro" id="IPR006179">
    <property type="entry name" value="5_nucleotidase/apyrase"/>
</dbReference>
<keyword evidence="3" id="KW-0547">Nucleotide-binding</keyword>
<feature type="domain" description="5'-Nucleotidase C-terminal" evidence="5">
    <location>
        <begin position="340"/>
        <end position="522"/>
    </location>
</feature>
<keyword evidence="3" id="KW-0378">Hydrolase</keyword>
<organism evidence="6 7">
    <name type="scientific">Leucocoprinus leucothites</name>
    <dbReference type="NCBI Taxonomy" id="201217"/>
    <lineage>
        <taxon>Eukaryota</taxon>
        <taxon>Fungi</taxon>
        <taxon>Dikarya</taxon>
        <taxon>Basidiomycota</taxon>
        <taxon>Agaricomycotina</taxon>
        <taxon>Agaricomycetes</taxon>
        <taxon>Agaricomycetidae</taxon>
        <taxon>Agaricales</taxon>
        <taxon>Agaricineae</taxon>
        <taxon>Agaricaceae</taxon>
        <taxon>Leucocoprinus</taxon>
    </lineage>
</organism>
<dbReference type="Pfam" id="PF00149">
    <property type="entry name" value="Metallophos"/>
    <property type="match status" value="1"/>
</dbReference>
<dbReference type="InterPro" id="IPR036907">
    <property type="entry name" value="5'-Nucleotdase_C_sf"/>
</dbReference>
<dbReference type="OrthoDB" id="10252235at2759"/>
<dbReference type="SUPFAM" id="SSF55816">
    <property type="entry name" value="5'-nucleotidase (syn. UDP-sugar hydrolase), C-terminal domain"/>
    <property type="match status" value="1"/>
</dbReference>
<dbReference type="InterPro" id="IPR004843">
    <property type="entry name" value="Calcineurin-like_PHP"/>
</dbReference>
<dbReference type="GO" id="GO:0000166">
    <property type="term" value="F:nucleotide binding"/>
    <property type="evidence" value="ECO:0007669"/>
    <property type="project" value="UniProtKB-KW"/>
</dbReference>
<evidence type="ECO:0000256" key="2">
    <source>
        <dbReference type="ARBA" id="ARBA00022729"/>
    </source>
</evidence>
<gene>
    <name evidence="6" type="ORF">D9756_001737</name>
</gene>
<feature type="domain" description="Calcineurin-like phosphoesterase" evidence="4">
    <location>
        <begin position="5"/>
        <end position="239"/>
    </location>
</feature>
<evidence type="ECO:0000256" key="3">
    <source>
        <dbReference type="RuleBase" id="RU362119"/>
    </source>
</evidence>
<dbReference type="GO" id="GO:0009166">
    <property type="term" value="P:nucleotide catabolic process"/>
    <property type="evidence" value="ECO:0007669"/>
    <property type="project" value="InterPro"/>
</dbReference>
<dbReference type="InterPro" id="IPR008334">
    <property type="entry name" value="5'-Nucleotdase_C"/>
</dbReference>
<dbReference type="AlphaFoldDB" id="A0A8H5LIP1"/>
<reference evidence="6 7" key="1">
    <citation type="journal article" date="2020" name="ISME J.">
        <title>Uncovering the hidden diversity of litter-decomposition mechanisms in mushroom-forming fungi.</title>
        <authorList>
            <person name="Floudas D."/>
            <person name="Bentzer J."/>
            <person name="Ahren D."/>
            <person name="Johansson T."/>
            <person name="Persson P."/>
            <person name="Tunlid A."/>
        </authorList>
    </citation>
    <scope>NUCLEOTIDE SEQUENCE [LARGE SCALE GENOMIC DNA]</scope>
    <source>
        <strain evidence="6 7">CBS 146.42</strain>
    </source>
</reference>
<keyword evidence="2" id="KW-0732">Signal</keyword>
<name>A0A8H5LIP1_9AGAR</name>
<protein>
    <recommendedName>
        <fullName evidence="8">Metallo-dependent phosphatase</fullName>
    </recommendedName>
</protein>
<dbReference type="PRINTS" id="PR01607">
    <property type="entry name" value="APYRASEFAMLY"/>
</dbReference>
<dbReference type="SUPFAM" id="SSF56300">
    <property type="entry name" value="Metallo-dependent phosphatases"/>
    <property type="match status" value="1"/>
</dbReference>
<dbReference type="Gene3D" id="3.90.780.10">
    <property type="entry name" value="5'-Nucleotidase, C-terminal domain"/>
    <property type="match status" value="1"/>
</dbReference>
<keyword evidence="7" id="KW-1185">Reference proteome</keyword>
<evidence type="ECO:0000313" key="6">
    <source>
        <dbReference type="EMBL" id="KAF5358493.1"/>
    </source>
</evidence>
<comment type="caution">
    <text evidence="6">The sequence shown here is derived from an EMBL/GenBank/DDBJ whole genome shotgun (WGS) entry which is preliminary data.</text>
</comment>
<dbReference type="Proteomes" id="UP000559027">
    <property type="component" value="Unassembled WGS sequence"/>
</dbReference>
<evidence type="ECO:0000259" key="4">
    <source>
        <dbReference type="Pfam" id="PF00149"/>
    </source>
</evidence>
<sequence length="673" mass="74608">MPTIPLLHFNDVYRVSPQKIGRSGDTVDVTQFAALMNKLRGQWETREDGKKDGLVLFSGDLFSPSVESSVTRGSHMVPVMNEIGLDIALAGNHDFDFGYPQLTNLIKDSTYPWILSNIIDSQTGKVPEFLNPFQVVERCGVRIGVIGLVEQDWIATISSWPPEFEHKDMVETGIELSKLLRDPSGEYRCDIILALTHCRLPNDLKLAKQLLALSSSGRESQPIVNEHGVDILLGGHDHLYYISKGAEEWKNYDKTQPVLGAEGDEDVLALKSGSDFRDLSEIALELEDAPEGNIRRKIIKSLTGKRHTIQPGMESSATLAEILKKVLSSVNSAMKAPVCQTTTLLDFRSRNIRIGEAAAPNWMADIIRHAYDDALCLQGSGGADGVFICAGTLRGDSTYGPGVVTLGDILEILPFDDPVVVLELDGEAIWAVLEVALTPWPRQEGRFPVISGFRVTWDSRRPPGQRVLSVTLLKNGEKHSSNGSQEQTVEEEPILRQRGGKKYKIVTRDYIAEGHDGFDVLKGSPYLIDHESGDLMSGIVRKYLMGSQFVNKMLRLTVEQRPANLSKRTNLALNDALKEQANHVRASENEKAASRWKKAIGTVIDQTRSKKHYQNALNVSTMEHMDLVEPFDESALRKGLEVGSIAHHEVDEDLLVITPEVDGRLKDIGREPQ</sequence>
<dbReference type="InterPro" id="IPR029052">
    <property type="entry name" value="Metallo-depent_PP-like"/>
</dbReference>